<keyword evidence="3" id="KW-0325">Glycoprotein</keyword>
<gene>
    <name evidence="6" type="ORF">PoB_004127100</name>
</gene>
<evidence type="ECO:0000256" key="5">
    <source>
        <dbReference type="RuleBase" id="RU003762"/>
    </source>
</evidence>
<feature type="repeat" description="FG-GAP" evidence="4">
    <location>
        <begin position="143"/>
        <end position="204"/>
    </location>
</feature>
<proteinExistence type="inferred from homology"/>
<evidence type="ECO:0000256" key="2">
    <source>
        <dbReference type="ARBA" id="ARBA00022737"/>
    </source>
</evidence>
<dbReference type="Proteomes" id="UP000735302">
    <property type="component" value="Unassembled WGS sequence"/>
</dbReference>
<dbReference type="SUPFAM" id="SSF69318">
    <property type="entry name" value="Integrin alpha N-terminal domain"/>
    <property type="match status" value="1"/>
</dbReference>
<keyword evidence="5" id="KW-0675">Receptor</keyword>
<dbReference type="GO" id="GO:0007160">
    <property type="term" value="P:cell-matrix adhesion"/>
    <property type="evidence" value="ECO:0007669"/>
    <property type="project" value="TreeGrafter"/>
</dbReference>
<dbReference type="InterPro" id="IPR000413">
    <property type="entry name" value="Integrin_alpha"/>
</dbReference>
<keyword evidence="5" id="KW-1133">Transmembrane helix</keyword>
<dbReference type="AlphaFoldDB" id="A0AAV4B2L4"/>
<dbReference type="PANTHER" id="PTHR23220:SF133">
    <property type="entry name" value="INTEGRIN ALPHA-PS2"/>
    <property type="match status" value="1"/>
</dbReference>
<dbReference type="GO" id="GO:0033627">
    <property type="term" value="P:cell adhesion mediated by integrin"/>
    <property type="evidence" value="ECO:0007669"/>
    <property type="project" value="TreeGrafter"/>
</dbReference>
<dbReference type="Pfam" id="PF01839">
    <property type="entry name" value="FG-GAP"/>
    <property type="match status" value="1"/>
</dbReference>
<keyword evidence="5" id="KW-0472">Membrane</keyword>
<keyword evidence="1" id="KW-0732">Signal</keyword>
<feature type="repeat" description="FG-GAP" evidence="4">
    <location>
        <begin position="221"/>
        <end position="283"/>
    </location>
</feature>
<name>A0AAV4B2L4_9GAST</name>
<dbReference type="GO" id="GO:0005178">
    <property type="term" value="F:integrin binding"/>
    <property type="evidence" value="ECO:0007669"/>
    <property type="project" value="TreeGrafter"/>
</dbReference>
<dbReference type="EMBL" id="BLXT01004580">
    <property type="protein sequence ID" value="GFO14766.1"/>
    <property type="molecule type" value="Genomic_DNA"/>
</dbReference>
<dbReference type="GO" id="GO:0098609">
    <property type="term" value="P:cell-cell adhesion"/>
    <property type="evidence" value="ECO:0007669"/>
    <property type="project" value="TreeGrafter"/>
</dbReference>
<sequence length="457" mass="50566">MDKRSEKYQEVDLDTFQFWPGETCGCISSIGTIMNKEELRIMRGLHAEHWRPISPRSKFSSLYWTPLERGEGGEGEGHGASTDSVRRKPFATTLTDGLQTFQGQTHYHRPRTSKICLSQVMAFVIAALMVAWAPSVVGFNVDLKTAVVHEGPRDSMFGYAVAQHIDQSTNWVLIGAPKAQTSQAEIVRGGAVFRCKTDRARSCQEMPFDEDGNNVRYVPAINDYVPIEDKSNQWFGSTIQSSGENGVIVACAPRYVYFSDKLDKREPIGACYVARTSTTKYEKFSPCRSGGSGFNNQGYCQAGVSAALSKDGSRLLIGAPGSWYWQGQLFNYDTSDNRRIFAQTPEGQPDEDDTYMGYASAVGEFDGNSTFEEYVVGIPKGANSTGMVEIYTQNMTVIGSLRGEQIGSYFGSALAVLDVNADREDDIVVGAPFFGNVKGDEYESGRVYIYYQTKKVR</sequence>
<dbReference type="PRINTS" id="PR01185">
    <property type="entry name" value="INTEGRINA"/>
</dbReference>
<dbReference type="PANTHER" id="PTHR23220">
    <property type="entry name" value="INTEGRIN ALPHA"/>
    <property type="match status" value="1"/>
</dbReference>
<evidence type="ECO:0000256" key="1">
    <source>
        <dbReference type="ARBA" id="ARBA00022729"/>
    </source>
</evidence>
<dbReference type="PROSITE" id="PS51470">
    <property type="entry name" value="FG_GAP"/>
    <property type="match status" value="4"/>
</dbReference>
<feature type="repeat" description="FG-GAP" evidence="4">
    <location>
        <begin position="288"/>
        <end position="341"/>
    </location>
</feature>
<dbReference type="SMART" id="SM00191">
    <property type="entry name" value="Int_alpha"/>
    <property type="match status" value="4"/>
</dbReference>
<evidence type="ECO:0000256" key="3">
    <source>
        <dbReference type="ARBA" id="ARBA00023180"/>
    </source>
</evidence>
<accession>A0AAV4B2L4</accession>
<keyword evidence="2" id="KW-0677">Repeat</keyword>
<keyword evidence="5" id="KW-0812">Transmembrane</keyword>
<keyword evidence="7" id="KW-1185">Reference proteome</keyword>
<keyword evidence="5" id="KW-0130">Cell adhesion</keyword>
<feature type="repeat" description="FG-GAP" evidence="4">
    <location>
        <begin position="394"/>
        <end position="457"/>
    </location>
</feature>
<comment type="subcellular location">
    <subcellularLocation>
        <location evidence="5">Membrane</location>
        <topology evidence="5">Single-pass type I membrane protein</topology>
    </subcellularLocation>
</comment>
<dbReference type="Gene3D" id="2.130.10.130">
    <property type="entry name" value="Integrin alpha, N-terminal"/>
    <property type="match status" value="1"/>
</dbReference>
<dbReference type="GO" id="GO:0009897">
    <property type="term" value="C:external side of plasma membrane"/>
    <property type="evidence" value="ECO:0007669"/>
    <property type="project" value="TreeGrafter"/>
</dbReference>
<dbReference type="GO" id="GO:0007229">
    <property type="term" value="P:integrin-mediated signaling pathway"/>
    <property type="evidence" value="ECO:0007669"/>
    <property type="project" value="UniProtKB-KW"/>
</dbReference>
<dbReference type="InterPro" id="IPR028994">
    <property type="entry name" value="Integrin_alpha_N"/>
</dbReference>
<dbReference type="InterPro" id="IPR013519">
    <property type="entry name" value="Int_alpha_beta-p"/>
</dbReference>
<feature type="transmembrane region" description="Helical" evidence="5">
    <location>
        <begin position="115"/>
        <end position="133"/>
    </location>
</feature>
<comment type="similarity">
    <text evidence="5">Belongs to the integrin alpha chain family.</text>
</comment>
<organism evidence="6 7">
    <name type="scientific">Plakobranchus ocellatus</name>
    <dbReference type="NCBI Taxonomy" id="259542"/>
    <lineage>
        <taxon>Eukaryota</taxon>
        <taxon>Metazoa</taxon>
        <taxon>Spiralia</taxon>
        <taxon>Lophotrochozoa</taxon>
        <taxon>Mollusca</taxon>
        <taxon>Gastropoda</taxon>
        <taxon>Heterobranchia</taxon>
        <taxon>Euthyneura</taxon>
        <taxon>Panpulmonata</taxon>
        <taxon>Sacoglossa</taxon>
        <taxon>Placobranchoidea</taxon>
        <taxon>Plakobranchidae</taxon>
        <taxon>Plakobranchus</taxon>
    </lineage>
</organism>
<keyword evidence="5 6" id="KW-0401">Integrin</keyword>
<dbReference type="InterPro" id="IPR013517">
    <property type="entry name" value="FG-GAP"/>
</dbReference>
<evidence type="ECO:0000313" key="6">
    <source>
        <dbReference type="EMBL" id="GFO14766.1"/>
    </source>
</evidence>
<protein>
    <submittedName>
        <fullName evidence="6">Integrin alpha-ps2</fullName>
    </submittedName>
</protein>
<reference evidence="6 7" key="1">
    <citation type="journal article" date="2021" name="Elife">
        <title>Chloroplast acquisition without the gene transfer in kleptoplastic sea slugs, Plakobranchus ocellatus.</title>
        <authorList>
            <person name="Maeda T."/>
            <person name="Takahashi S."/>
            <person name="Yoshida T."/>
            <person name="Shimamura S."/>
            <person name="Takaki Y."/>
            <person name="Nagai Y."/>
            <person name="Toyoda A."/>
            <person name="Suzuki Y."/>
            <person name="Arimoto A."/>
            <person name="Ishii H."/>
            <person name="Satoh N."/>
            <person name="Nishiyama T."/>
            <person name="Hasebe M."/>
            <person name="Maruyama T."/>
            <person name="Minagawa J."/>
            <person name="Obokata J."/>
            <person name="Shigenobu S."/>
        </authorList>
    </citation>
    <scope>NUCLEOTIDE SEQUENCE [LARGE SCALE GENOMIC DNA]</scope>
</reference>
<evidence type="ECO:0000313" key="7">
    <source>
        <dbReference type="Proteomes" id="UP000735302"/>
    </source>
</evidence>
<dbReference type="GO" id="GO:0008305">
    <property type="term" value="C:integrin complex"/>
    <property type="evidence" value="ECO:0007669"/>
    <property type="project" value="InterPro"/>
</dbReference>
<evidence type="ECO:0000256" key="4">
    <source>
        <dbReference type="PROSITE-ProRule" id="PRU00803"/>
    </source>
</evidence>
<comment type="caution">
    <text evidence="6">The sequence shown here is derived from an EMBL/GenBank/DDBJ whole genome shotgun (WGS) entry which is preliminary data.</text>
</comment>